<keyword evidence="5" id="KW-1185">Reference proteome</keyword>
<comment type="caution">
    <text evidence="4">The sequence shown here is derived from an EMBL/GenBank/DDBJ whole genome shotgun (WGS) entry which is preliminary data.</text>
</comment>
<dbReference type="GO" id="GO:0005829">
    <property type="term" value="C:cytosol"/>
    <property type="evidence" value="ECO:0007669"/>
    <property type="project" value="TreeGrafter"/>
</dbReference>
<dbReference type="PANTHER" id="PTHR47690">
    <property type="entry name" value="GLUCOKINASE"/>
    <property type="match status" value="1"/>
</dbReference>
<name>A0A4Z0M8B3_9GAMM</name>
<gene>
    <name evidence="4" type="ORF">E4634_02555</name>
</gene>
<dbReference type="GO" id="GO:0004340">
    <property type="term" value="F:glucokinase activity"/>
    <property type="evidence" value="ECO:0007669"/>
    <property type="project" value="InterPro"/>
</dbReference>
<comment type="similarity">
    <text evidence="3">Belongs to the bacterial glucokinase family.</text>
</comment>
<evidence type="ECO:0000256" key="3">
    <source>
        <dbReference type="RuleBase" id="RU004046"/>
    </source>
</evidence>
<dbReference type="OrthoDB" id="9800595at2"/>
<dbReference type="Gene3D" id="3.40.367.20">
    <property type="match status" value="1"/>
</dbReference>
<sequence length="319" mass="33869">MSGEPRLVADVGGTNTRLALYDPASGAYRARVDFRNRDYDNFAGVIDAWLAQLDEAPPRQASLAIAAPLADDRIEMVNIGWQFSREALRARFGWRAVRWLNDFEANAHALPHLDNSELLTVQPGETNDGERLAVIGPGTGLGGATLRRIAGEPVVGSGEPGHAGLSPGNPLELEIFALLLEHHPDIYTELLVSGPGLQRLHQAITRIHGGAADALDPAQITARALDGDDPLCRLTLATFCDLLGSACGDFALVTGCWQGLFIAGGIVPRIAGFLGETAFLQRLQSKGAMRGILARMPVHIITASHPGLVGAAHAPLLPT</sequence>
<dbReference type="RefSeq" id="WP_135441023.1">
    <property type="nucleotide sequence ID" value="NZ_SRLE01000002.1"/>
</dbReference>
<dbReference type="InterPro" id="IPR043129">
    <property type="entry name" value="ATPase_NBD"/>
</dbReference>
<dbReference type="Proteomes" id="UP000298050">
    <property type="component" value="Unassembled WGS sequence"/>
</dbReference>
<dbReference type="Pfam" id="PF02685">
    <property type="entry name" value="Glucokinase"/>
    <property type="match status" value="1"/>
</dbReference>
<dbReference type="GO" id="GO:0006096">
    <property type="term" value="P:glycolytic process"/>
    <property type="evidence" value="ECO:0007669"/>
    <property type="project" value="InterPro"/>
</dbReference>
<evidence type="ECO:0000256" key="1">
    <source>
        <dbReference type="ARBA" id="ARBA00022679"/>
    </source>
</evidence>
<dbReference type="InterPro" id="IPR050201">
    <property type="entry name" value="Bacterial_glucokinase"/>
</dbReference>
<dbReference type="InterPro" id="IPR003836">
    <property type="entry name" value="Glucokinase"/>
</dbReference>
<evidence type="ECO:0000313" key="4">
    <source>
        <dbReference type="EMBL" id="TGD75771.1"/>
    </source>
</evidence>
<dbReference type="SUPFAM" id="SSF53067">
    <property type="entry name" value="Actin-like ATPase domain"/>
    <property type="match status" value="1"/>
</dbReference>
<evidence type="ECO:0000313" key="5">
    <source>
        <dbReference type="Proteomes" id="UP000298050"/>
    </source>
</evidence>
<organism evidence="4 5">
    <name type="scientific">Mangrovimicrobium sediminis</name>
    <dbReference type="NCBI Taxonomy" id="2562682"/>
    <lineage>
        <taxon>Bacteria</taxon>
        <taxon>Pseudomonadati</taxon>
        <taxon>Pseudomonadota</taxon>
        <taxon>Gammaproteobacteria</taxon>
        <taxon>Cellvibrionales</taxon>
        <taxon>Halieaceae</taxon>
        <taxon>Mangrovimicrobium</taxon>
    </lineage>
</organism>
<dbReference type="EMBL" id="SRLE01000002">
    <property type="protein sequence ID" value="TGD75771.1"/>
    <property type="molecule type" value="Genomic_DNA"/>
</dbReference>
<dbReference type="AlphaFoldDB" id="A0A4Z0M8B3"/>
<dbReference type="Gene3D" id="3.30.420.40">
    <property type="match status" value="1"/>
</dbReference>
<proteinExistence type="inferred from homology"/>
<evidence type="ECO:0000256" key="2">
    <source>
        <dbReference type="ARBA" id="ARBA00022777"/>
    </source>
</evidence>
<dbReference type="GO" id="GO:0005536">
    <property type="term" value="F:D-glucose binding"/>
    <property type="evidence" value="ECO:0007669"/>
    <property type="project" value="InterPro"/>
</dbReference>
<accession>A0A4Z0M8B3</accession>
<dbReference type="GO" id="GO:0005524">
    <property type="term" value="F:ATP binding"/>
    <property type="evidence" value="ECO:0007669"/>
    <property type="project" value="InterPro"/>
</dbReference>
<dbReference type="CDD" id="cd24008">
    <property type="entry name" value="ASKHA_NBD_GLK"/>
    <property type="match status" value="1"/>
</dbReference>
<dbReference type="PANTHER" id="PTHR47690:SF1">
    <property type="entry name" value="GLUCOKINASE"/>
    <property type="match status" value="1"/>
</dbReference>
<reference evidence="4 5" key="1">
    <citation type="submission" date="2019-04" db="EMBL/GenBank/DDBJ databases">
        <title>Taxonomy of novel Haliea sp. from mangrove soil of West Coast of India.</title>
        <authorList>
            <person name="Verma A."/>
            <person name="Kumar P."/>
            <person name="Krishnamurthi S."/>
        </authorList>
    </citation>
    <scope>NUCLEOTIDE SEQUENCE [LARGE SCALE GENOMIC DNA]</scope>
    <source>
        <strain evidence="4 5">SAOS-164</strain>
    </source>
</reference>
<keyword evidence="1" id="KW-0808">Transferase</keyword>
<protein>
    <submittedName>
        <fullName evidence="4">Glucokinase</fullName>
    </submittedName>
</protein>
<keyword evidence="2 4" id="KW-0418">Kinase</keyword>